<dbReference type="SUPFAM" id="SSF75632">
    <property type="entry name" value="Cullin homology domain"/>
    <property type="match status" value="1"/>
</dbReference>
<comment type="caution">
    <text evidence="3">The sequence shown here is derived from an EMBL/GenBank/DDBJ whole genome shotgun (WGS) entry which is preliminary data.</text>
</comment>
<sequence length="302" mass="34967">MARPQKENGYTPVAHEILDEICQYSFNGSQLRIILKVWRLTYGFNRKDHDFSLTFLQDTTRLSESTVKREVAFLTKNKVLLITKEPTSTESRRFSFNKNYDEWLVMKSGDEMVKQHDHSSMEEGSDSTPPINEEGGFRSDPSGGSDMNPQEAQRGVQIRPPYKEIKILKKSIKEKEAMFDKFYENYPRRIARKKAESSWRTLCKESGFDPDQAIAYTLNFIETSKLLGTETKYIPYPATFLNQRRFADYPCIDPEGIAAASGSTKFDKDKDELQRLMREAEERERNGSRQTLLDNPDRAPEL</sequence>
<evidence type="ECO:0000313" key="3">
    <source>
        <dbReference type="EMBL" id="MDQ0114315.1"/>
    </source>
</evidence>
<dbReference type="Gene3D" id="1.10.10.10">
    <property type="entry name" value="Winged helix-like DNA-binding domain superfamily/Winged helix DNA-binding domain"/>
    <property type="match status" value="1"/>
</dbReference>
<dbReference type="InterPro" id="IPR006497">
    <property type="entry name" value="Phage_lambda_VrpO_N"/>
</dbReference>
<evidence type="ECO:0000256" key="1">
    <source>
        <dbReference type="SAM" id="MobiDB-lite"/>
    </source>
</evidence>
<accession>A0ABT9U3V4</accession>
<dbReference type="Pfam" id="PF04492">
    <property type="entry name" value="Phage_rep_O"/>
    <property type="match status" value="1"/>
</dbReference>
<name>A0ABT9U3V4_PAEHA</name>
<gene>
    <name evidence="3" type="ORF">J2T15_003770</name>
</gene>
<dbReference type="InterPro" id="IPR036388">
    <property type="entry name" value="WH-like_DNA-bd_sf"/>
</dbReference>
<dbReference type="Proteomes" id="UP001229346">
    <property type="component" value="Unassembled WGS sequence"/>
</dbReference>
<organism evidence="3 4">
    <name type="scientific">Paenibacillus harenae</name>
    <dbReference type="NCBI Taxonomy" id="306543"/>
    <lineage>
        <taxon>Bacteria</taxon>
        <taxon>Bacillati</taxon>
        <taxon>Bacillota</taxon>
        <taxon>Bacilli</taxon>
        <taxon>Bacillales</taxon>
        <taxon>Paenibacillaceae</taxon>
        <taxon>Paenibacillus</taxon>
    </lineage>
</organism>
<evidence type="ECO:0000313" key="4">
    <source>
        <dbReference type="Proteomes" id="UP001229346"/>
    </source>
</evidence>
<feature type="region of interest" description="Disordered" evidence="1">
    <location>
        <begin position="114"/>
        <end position="159"/>
    </location>
</feature>
<feature type="domain" description="Bacteriophage lambda Replication protein O N-terminal" evidence="2">
    <location>
        <begin position="6"/>
        <end position="103"/>
    </location>
</feature>
<reference evidence="3 4" key="1">
    <citation type="submission" date="2023-07" db="EMBL/GenBank/DDBJ databases">
        <title>Sorghum-associated microbial communities from plants grown in Nebraska, USA.</title>
        <authorList>
            <person name="Schachtman D."/>
        </authorList>
    </citation>
    <scope>NUCLEOTIDE SEQUENCE [LARGE SCALE GENOMIC DNA]</scope>
    <source>
        <strain evidence="3 4">CC482</strain>
    </source>
</reference>
<protein>
    <submittedName>
        <fullName evidence="3">Phage replication O-like protein O</fullName>
    </submittedName>
</protein>
<dbReference type="InterPro" id="IPR036317">
    <property type="entry name" value="Cullin_homology_sf"/>
</dbReference>
<dbReference type="EMBL" id="JAUSSU010000007">
    <property type="protein sequence ID" value="MDQ0114315.1"/>
    <property type="molecule type" value="Genomic_DNA"/>
</dbReference>
<feature type="region of interest" description="Disordered" evidence="1">
    <location>
        <begin position="280"/>
        <end position="302"/>
    </location>
</feature>
<keyword evidence="4" id="KW-1185">Reference proteome</keyword>
<evidence type="ECO:0000259" key="2">
    <source>
        <dbReference type="Pfam" id="PF04492"/>
    </source>
</evidence>
<proteinExistence type="predicted"/>